<protein>
    <recommendedName>
        <fullName evidence="1">Swt1-like HEPN domain-containing protein</fullName>
    </recommendedName>
</protein>
<sequence>MITKKQPSIDDYGDLIYKSLKLLAQALYPYIEERMREYYSDNWLKEAKNILKNQQGLNKRNLDEALRKDVSLHLKLIYKLWDNIFQYDLSQETEKSKSKVKKLLDIRNNFAHFLPFPKKKADIALDSIIQLLKTINAAEVENVEKMKNRKY</sequence>
<dbReference type="Pfam" id="PF18731">
    <property type="entry name" value="HEPN_Swt1"/>
    <property type="match status" value="1"/>
</dbReference>
<name>A0A3N6PN58_9CYAN</name>
<feature type="domain" description="Swt1-like HEPN" evidence="1">
    <location>
        <begin position="18"/>
        <end position="136"/>
    </location>
</feature>
<dbReference type="Proteomes" id="UP000269154">
    <property type="component" value="Unassembled WGS sequence"/>
</dbReference>
<gene>
    <name evidence="2" type="ORF">D5R40_11030</name>
</gene>
<comment type="caution">
    <text evidence="2">The sequence shown here is derived from an EMBL/GenBank/DDBJ whole genome shotgun (WGS) entry which is preliminary data.</text>
</comment>
<keyword evidence="3" id="KW-1185">Reference proteome</keyword>
<evidence type="ECO:0000313" key="3">
    <source>
        <dbReference type="Proteomes" id="UP000269154"/>
    </source>
</evidence>
<dbReference type="OrthoDB" id="9757917at2"/>
<proteinExistence type="predicted"/>
<organism evidence="2 3">
    <name type="scientific">Okeania hirsuta</name>
    <dbReference type="NCBI Taxonomy" id="1458930"/>
    <lineage>
        <taxon>Bacteria</taxon>
        <taxon>Bacillati</taxon>
        <taxon>Cyanobacteriota</taxon>
        <taxon>Cyanophyceae</taxon>
        <taxon>Oscillatoriophycideae</taxon>
        <taxon>Oscillatoriales</taxon>
        <taxon>Microcoleaceae</taxon>
        <taxon>Okeania</taxon>
    </lineage>
</organism>
<dbReference type="AlphaFoldDB" id="A0A3N6PN58"/>
<accession>A0A3N6PN58</accession>
<evidence type="ECO:0000259" key="1">
    <source>
        <dbReference type="Pfam" id="PF18731"/>
    </source>
</evidence>
<dbReference type="InterPro" id="IPR041650">
    <property type="entry name" value="HEPN_Swt1"/>
</dbReference>
<dbReference type="EMBL" id="RCBY01000049">
    <property type="protein sequence ID" value="RQH44969.1"/>
    <property type="molecule type" value="Genomic_DNA"/>
</dbReference>
<evidence type="ECO:0000313" key="2">
    <source>
        <dbReference type="EMBL" id="RQH44969.1"/>
    </source>
</evidence>
<dbReference type="RefSeq" id="WP_124144819.1">
    <property type="nucleotide sequence ID" value="NZ_CAWOKI010000041.1"/>
</dbReference>
<reference evidence="2 3" key="1">
    <citation type="journal article" date="2018" name="ACS Chem. Biol.">
        <title>Ketoreductase domain dysfunction expands chemodiversity: malyngamide biosynthesis in the cyanobacterium Okeania hirsuta.</title>
        <authorList>
            <person name="Moss N.A."/>
            <person name="Leao T."/>
            <person name="Rankin M."/>
            <person name="McCullough T.M."/>
            <person name="Qu P."/>
            <person name="Korobeynikov A."/>
            <person name="Smith J.L."/>
            <person name="Gerwick L."/>
            <person name="Gerwick W.H."/>
        </authorList>
    </citation>
    <scope>NUCLEOTIDE SEQUENCE [LARGE SCALE GENOMIC DNA]</scope>
    <source>
        <strain evidence="2 3">PAB10Feb10-1</strain>
    </source>
</reference>